<organism evidence="2 3">
    <name type="scientific">Brachionus plicatilis</name>
    <name type="common">Marine rotifer</name>
    <name type="synonym">Brachionus muelleri</name>
    <dbReference type="NCBI Taxonomy" id="10195"/>
    <lineage>
        <taxon>Eukaryota</taxon>
        <taxon>Metazoa</taxon>
        <taxon>Spiralia</taxon>
        <taxon>Gnathifera</taxon>
        <taxon>Rotifera</taxon>
        <taxon>Eurotatoria</taxon>
        <taxon>Monogononta</taxon>
        <taxon>Pseudotrocha</taxon>
        <taxon>Ploima</taxon>
        <taxon>Brachionidae</taxon>
        <taxon>Brachionus</taxon>
    </lineage>
</organism>
<evidence type="ECO:0000313" key="2">
    <source>
        <dbReference type="EMBL" id="RNA22888.1"/>
    </source>
</evidence>
<dbReference type="AlphaFoldDB" id="A0A3M7RHX4"/>
<gene>
    <name evidence="2" type="ORF">BpHYR1_019303</name>
</gene>
<evidence type="ECO:0000313" key="3">
    <source>
        <dbReference type="Proteomes" id="UP000276133"/>
    </source>
</evidence>
<sequence length="92" mass="10423">MTWTGSMFSTIFCGRFASGQLLFHFVHSAVFASVGYGQDKPYFTNNTTTTTLLLNTRQHPVCMVSETSSRPKRSNLNTDQNPVDARWVRMAR</sequence>
<feature type="signal peptide" evidence="1">
    <location>
        <begin position="1"/>
        <end position="19"/>
    </location>
</feature>
<keyword evidence="3" id="KW-1185">Reference proteome</keyword>
<feature type="chain" id="PRO_5018121780" description="Secreted protein" evidence="1">
    <location>
        <begin position="20"/>
        <end position="92"/>
    </location>
</feature>
<dbReference type="EMBL" id="REGN01003386">
    <property type="protein sequence ID" value="RNA22888.1"/>
    <property type="molecule type" value="Genomic_DNA"/>
</dbReference>
<reference evidence="2 3" key="1">
    <citation type="journal article" date="2018" name="Sci. Rep.">
        <title>Genomic signatures of local adaptation to the degree of environmental predictability in rotifers.</title>
        <authorList>
            <person name="Franch-Gras L."/>
            <person name="Hahn C."/>
            <person name="Garcia-Roger E.M."/>
            <person name="Carmona M.J."/>
            <person name="Serra M."/>
            <person name="Gomez A."/>
        </authorList>
    </citation>
    <scope>NUCLEOTIDE SEQUENCE [LARGE SCALE GENOMIC DNA]</scope>
    <source>
        <strain evidence="2">HYR1</strain>
    </source>
</reference>
<protein>
    <recommendedName>
        <fullName evidence="4">Secreted protein</fullName>
    </recommendedName>
</protein>
<evidence type="ECO:0000256" key="1">
    <source>
        <dbReference type="SAM" id="SignalP"/>
    </source>
</evidence>
<comment type="caution">
    <text evidence="2">The sequence shown here is derived from an EMBL/GenBank/DDBJ whole genome shotgun (WGS) entry which is preliminary data.</text>
</comment>
<keyword evidence="1" id="KW-0732">Signal</keyword>
<proteinExistence type="predicted"/>
<dbReference type="Proteomes" id="UP000276133">
    <property type="component" value="Unassembled WGS sequence"/>
</dbReference>
<accession>A0A3M7RHX4</accession>
<evidence type="ECO:0008006" key="4">
    <source>
        <dbReference type="Google" id="ProtNLM"/>
    </source>
</evidence>
<name>A0A3M7RHX4_BRAPC</name>